<reference evidence="1 2" key="1">
    <citation type="submission" date="2015-04" db="EMBL/GenBank/DDBJ databases">
        <authorList>
            <person name="Schouten J.T."/>
            <person name="Crockett J.T."/>
            <person name="Hodson T.S."/>
            <person name="Hyde J.R."/>
            <person name="Smith T.A."/>
            <person name="Merrill B.D."/>
            <person name="Crook M.B."/>
            <person name="Griffitts J.S."/>
            <person name="Burnett S.H."/>
            <person name="Grose J.H."/>
            <person name="Breakwell D.P."/>
        </authorList>
    </citation>
    <scope>NUCLEOTIDE SEQUENCE [LARGE SCALE GENOMIC DNA]</scope>
</reference>
<sequence length="31" mass="3451">MISLIKKMTFTAVYPVLSVEDVITDLIIILA</sequence>
<organism evidence="1 2">
    <name type="scientific">Sinorhizobium phage phiM7</name>
    <dbReference type="NCBI Taxonomy" id="1647403"/>
    <lineage>
        <taxon>Viruses</taxon>
        <taxon>Duplodnaviria</taxon>
        <taxon>Heunggongvirae</taxon>
        <taxon>Uroviricota</taxon>
        <taxon>Caudoviricetes</taxon>
        <taxon>Emdodecavirus</taxon>
        <taxon>Emdodecavirus M7</taxon>
    </lineage>
</organism>
<evidence type="ECO:0000313" key="2">
    <source>
        <dbReference type="Proteomes" id="UP000221947"/>
    </source>
</evidence>
<accession>A0A0F6WBL8</accession>
<gene>
    <name evidence="1" type="ORF">PHIM7_72</name>
</gene>
<dbReference type="EMBL" id="KR052480">
    <property type="protein sequence ID" value="AKF12620.1"/>
    <property type="molecule type" value="Genomic_DNA"/>
</dbReference>
<keyword evidence="2" id="KW-1185">Reference proteome</keyword>
<name>A0A0F6WBL8_9CAUD</name>
<protein>
    <submittedName>
        <fullName evidence="1">Uncharacterized protein</fullName>
    </submittedName>
</protein>
<evidence type="ECO:0000313" key="1">
    <source>
        <dbReference type="EMBL" id="AKF12620.1"/>
    </source>
</evidence>
<proteinExistence type="predicted"/>
<dbReference type="Proteomes" id="UP000221947">
    <property type="component" value="Segment"/>
</dbReference>